<feature type="transmembrane region" description="Helical" evidence="7">
    <location>
        <begin position="89"/>
        <end position="108"/>
    </location>
</feature>
<dbReference type="GO" id="GO:0055085">
    <property type="term" value="P:transmembrane transport"/>
    <property type="evidence" value="ECO:0007669"/>
    <property type="project" value="InterPro"/>
</dbReference>
<gene>
    <name evidence="9" type="ORF">H9726_05325</name>
</gene>
<evidence type="ECO:0000256" key="4">
    <source>
        <dbReference type="ARBA" id="ARBA00022692"/>
    </source>
</evidence>
<feature type="transmembrane region" description="Helical" evidence="7">
    <location>
        <begin position="12"/>
        <end position="34"/>
    </location>
</feature>
<dbReference type="SUPFAM" id="SSF161098">
    <property type="entry name" value="MetI-like"/>
    <property type="match status" value="1"/>
</dbReference>
<dbReference type="Gene3D" id="1.10.3720.10">
    <property type="entry name" value="MetI-like"/>
    <property type="match status" value="1"/>
</dbReference>
<dbReference type="EMBL" id="DXCF01000028">
    <property type="protein sequence ID" value="HIZ09891.1"/>
    <property type="molecule type" value="Genomic_DNA"/>
</dbReference>
<evidence type="ECO:0000313" key="10">
    <source>
        <dbReference type="Proteomes" id="UP000824025"/>
    </source>
</evidence>
<protein>
    <submittedName>
        <fullName evidence="9">Carbohydrate ABC transporter permease</fullName>
    </submittedName>
</protein>
<dbReference type="Pfam" id="PF00528">
    <property type="entry name" value="BPD_transp_1"/>
    <property type="match status" value="1"/>
</dbReference>
<organism evidence="9 10">
    <name type="scientific">Candidatus Borkfalkia avicola</name>
    <dbReference type="NCBI Taxonomy" id="2838503"/>
    <lineage>
        <taxon>Bacteria</taxon>
        <taxon>Bacillati</taxon>
        <taxon>Bacillota</taxon>
        <taxon>Clostridia</taxon>
        <taxon>Christensenellales</taxon>
        <taxon>Christensenellaceae</taxon>
        <taxon>Candidatus Borkfalkia</taxon>
    </lineage>
</organism>
<feature type="transmembrane region" description="Helical" evidence="7">
    <location>
        <begin position="154"/>
        <end position="171"/>
    </location>
</feature>
<dbReference type="PROSITE" id="PS50928">
    <property type="entry name" value="ABC_TM1"/>
    <property type="match status" value="1"/>
</dbReference>
<dbReference type="GO" id="GO:0005886">
    <property type="term" value="C:plasma membrane"/>
    <property type="evidence" value="ECO:0007669"/>
    <property type="project" value="UniProtKB-SubCell"/>
</dbReference>
<dbReference type="CDD" id="cd06261">
    <property type="entry name" value="TM_PBP2"/>
    <property type="match status" value="1"/>
</dbReference>
<dbReference type="Proteomes" id="UP000824025">
    <property type="component" value="Unassembled WGS sequence"/>
</dbReference>
<comment type="caution">
    <text evidence="9">The sequence shown here is derived from an EMBL/GenBank/DDBJ whole genome shotgun (WGS) entry which is preliminary data.</text>
</comment>
<evidence type="ECO:0000256" key="1">
    <source>
        <dbReference type="ARBA" id="ARBA00004651"/>
    </source>
</evidence>
<dbReference type="PANTHER" id="PTHR43744:SF8">
    <property type="entry name" value="SN-GLYCEROL-3-PHOSPHATE TRANSPORT SYSTEM PERMEASE PROTEIN UGPE"/>
    <property type="match status" value="1"/>
</dbReference>
<feature type="transmembrane region" description="Helical" evidence="7">
    <location>
        <begin position="115"/>
        <end position="134"/>
    </location>
</feature>
<reference evidence="9" key="1">
    <citation type="journal article" date="2021" name="PeerJ">
        <title>Extensive microbial diversity within the chicken gut microbiome revealed by metagenomics and culture.</title>
        <authorList>
            <person name="Gilroy R."/>
            <person name="Ravi A."/>
            <person name="Getino M."/>
            <person name="Pursley I."/>
            <person name="Horton D.L."/>
            <person name="Alikhan N.F."/>
            <person name="Baker D."/>
            <person name="Gharbi K."/>
            <person name="Hall N."/>
            <person name="Watson M."/>
            <person name="Adriaenssens E.M."/>
            <person name="Foster-Nyarko E."/>
            <person name="Jarju S."/>
            <person name="Secka A."/>
            <person name="Antonio M."/>
            <person name="Oren A."/>
            <person name="Chaudhuri R.R."/>
            <person name="La Ragione R."/>
            <person name="Hildebrand F."/>
            <person name="Pallen M.J."/>
        </authorList>
    </citation>
    <scope>NUCLEOTIDE SEQUENCE</scope>
    <source>
        <strain evidence="9">CHK192-19661</strain>
    </source>
</reference>
<comment type="similarity">
    <text evidence="7">Belongs to the binding-protein-dependent transport system permease family.</text>
</comment>
<keyword evidence="6 7" id="KW-0472">Membrane</keyword>
<evidence type="ECO:0000256" key="2">
    <source>
        <dbReference type="ARBA" id="ARBA00022448"/>
    </source>
</evidence>
<dbReference type="InterPro" id="IPR035906">
    <property type="entry name" value="MetI-like_sf"/>
</dbReference>
<comment type="subcellular location">
    <subcellularLocation>
        <location evidence="1 7">Cell membrane</location>
        <topology evidence="1 7">Multi-pass membrane protein</topology>
    </subcellularLocation>
</comment>
<dbReference type="PANTHER" id="PTHR43744">
    <property type="entry name" value="ABC TRANSPORTER PERMEASE PROTEIN MG189-RELATED-RELATED"/>
    <property type="match status" value="1"/>
</dbReference>
<evidence type="ECO:0000256" key="5">
    <source>
        <dbReference type="ARBA" id="ARBA00022989"/>
    </source>
</evidence>
<accession>A0A9D2D7I9</accession>
<name>A0A9D2D7I9_9FIRM</name>
<evidence type="ECO:0000256" key="6">
    <source>
        <dbReference type="ARBA" id="ARBA00023136"/>
    </source>
</evidence>
<keyword evidence="3" id="KW-1003">Cell membrane</keyword>
<proteinExistence type="inferred from homology"/>
<keyword evidence="5 7" id="KW-1133">Transmembrane helix</keyword>
<sequence length="290" mass="32912">MSKSIPERVITYTIWALMFIYSLSLLALYIWVLYSSFKIRMDFNENVFGFPKTFTFDNYINAISNFKVEIFRDGKLVSVYLEELLLNSFLYILGCALAATIAPAIVAYATSRFNFRFNVVLDGIVIVTMVLPIIGQDAALIQMTKTLGLYDTMIGMYFMKFMFLGFNYLLFKSSFRGVDKAYAESAQLDGASELRVMLSINFPMITNIFVIVFTIQLMGFWADWTTPLIYMPHSPTVAYALYELQFTSDPLLTFKPLQFAACILASIPTLVIFLAFRDKIMGGVAFGGLK</sequence>
<reference evidence="9" key="2">
    <citation type="submission" date="2021-04" db="EMBL/GenBank/DDBJ databases">
        <authorList>
            <person name="Gilroy R."/>
        </authorList>
    </citation>
    <scope>NUCLEOTIDE SEQUENCE</scope>
    <source>
        <strain evidence="9">CHK192-19661</strain>
    </source>
</reference>
<feature type="transmembrane region" description="Helical" evidence="7">
    <location>
        <begin position="257"/>
        <end position="276"/>
    </location>
</feature>
<evidence type="ECO:0000256" key="7">
    <source>
        <dbReference type="RuleBase" id="RU363032"/>
    </source>
</evidence>
<evidence type="ECO:0000313" key="9">
    <source>
        <dbReference type="EMBL" id="HIZ09891.1"/>
    </source>
</evidence>
<feature type="transmembrane region" description="Helical" evidence="7">
    <location>
        <begin position="204"/>
        <end position="222"/>
    </location>
</feature>
<keyword evidence="2 7" id="KW-0813">Transport</keyword>
<dbReference type="InterPro" id="IPR000515">
    <property type="entry name" value="MetI-like"/>
</dbReference>
<dbReference type="AlphaFoldDB" id="A0A9D2D7I9"/>
<evidence type="ECO:0000256" key="3">
    <source>
        <dbReference type="ARBA" id="ARBA00022475"/>
    </source>
</evidence>
<keyword evidence="4 7" id="KW-0812">Transmembrane</keyword>
<evidence type="ECO:0000259" key="8">
    <source>
        <dbReference type="PROSITE" id="PS50928"/>
    </source>
</evidence>
<feature type="domain" description="ABC transmembrane type-1" evidence="8">
    <location>
        <begin position="85"/>
        <end position="276"/>
    </location>
</feature>